<sequence length="438" mass="50304">MLVKGNTPFSSLIVSVTQGEYSHAAIWIPGGDEKVEGIFLAESDTRGVGFTVLMPMSLHTGNASGREIVFQIPDSPSKWILLRHPGCENIDSAKMHQASLDLQNDEFYKTYSAAPRLLETVTSRKSYYSLAYMAAQAIDVFRRDKGTRGVFCSELVAKFFSKLGLELFLDERESHTVSPNDLVLPECLLVEVENAFVDTQSLPPETYAYGSLSQERKNDLFLRNMINQRGMNDEITKSVDELEGNLRNTNRAIIEQYNGIAEETQRRVIKQIALAELWNEPEQVEKLRRYAVMHKYGFLLLQCINEHDDLQRFGNTQVEDIESWNEASATLHYIAIEIMSGVQHALLRNTILSGIRRVRKTYRDSSPRRVQLVKFRRLRTKMFKIWERKKYENHENLAFHKRSLMSGSLSEQADVYIHTIVQQAFKLLKEELVSNQTK</sequence>
<evidence type="ECO:0000313" key="2">
    <source>
        <dbReference type="Proteomes" id="UP001060507"/>
    </source>
</evidence>
<comment type="caution">
    <text evidence="1">The sequence shown here is derived from an EMBL/GenBank/DDBJ whole genome shotgun (WGS) entry which is preliminary data.</text>
</comment>
<protein>
    <submittedName>
        <fullName evidence="1">Uncharacterized protein</fullName>
    </submittedName>
</protein>
<gene>
    <name evidence="1" type="ORF">NUKP37_43490</name>
</gene>
<name>A0A9P3UHP1_KLEVA</name>
<proteinExistence type="predicted"/>
<dbReference type="Proteomes" id="UP001060507">
    <property type="component" value="Unassembled WGS sequence"/>
</dbReference>
<reference evidence="1" key="1">
    <citation type="journal article" date="2022" name="J. Appl. Microbiol.">
        <title>PCR-based ORF typing of Klebsiella pneumoniae for rapid identification of global clones and transmission events.</title>
        <authorList>
            <person name="Nonogaki R."/>
            <person name="Iijima A."/>
            <person name="Kawamura K."/>
            <person name="Kayama S."/>
            <person name="Sugai M."/>
            <person name="Yagi T."/>
            <person name="Arakawa Y."/>
            <person name="Doi Y."/>
            <person name="Suzuki M."/>
        </authorList>
    </citation>
    <scope>NUCLEOTIDE SEQUENCE</scope>
    <source>
        <strain evidence="1">NUKP-37</strain>
    </source>
</reference>
<dbReference type="EMBL" id="BQTA01000017">
    <property type="protein sequence ID" value="GKK00925.1"/>
    <property type="molecule type" value="Genomic_DNA"/>
</dbReference>
<organism evidence="1 2">
    <name type="scientific">Klebsiella variicola</name>
    <dbReference type="NCBI Taxonomy" id="244366"/>
    <lineage>
        <taxon>Bacteria</taxon>
        <taxon>Pseudomonadati</taxon>
        <taxon>Pseudomonadota</taxon>
        <taxon>Gammaproteobacteria</taxon>
        <taxon>Enterobacterales</taxon>
        <taxon>Enterobacteriaceae</taxon>
        <taxon>Klebsiella/Raoultella group</taxon>
        <taxon>Klebsiella</taxon>
        <taxon>Klebsiella pneumoniae complex</taxon>
    </lineage>
</organism>
<dbReference type="SUPFAM" id="SSF54001">
    <property type="entry name" value="Cysteine proteinases"/>
    <property type="match status" value="1"/>
</dbReference>
<evidence type="ECO:0000313" key="1">
    <source>
        <dbReference type="EMBL" id="GKK00925.1"/>
    </source>
</evidence>
<accession>A0A9P3UHP1</accession>
<dbReference type="Gene3D" id="3.90.1720.10">
    <property type="entry name" value="endopeptidase domain like (from Nostoc punctiforme)"/>
    <property type="match status" value="1"/>
</dbReference>
<dbReference type="AlphaFoldDB" id="A0A9P3UHP1"/>
<dbReference type="InterPro" id="IPR038765">
    <property type="entry name" value="Papain-like_cys_pep_sf"/>
</dbReference>